<dbReference type="AlphaFoldDB" id="A0A917F4H5"/>
<reference evidence="3" key="1">
    <citation type="journal article" date="2014" name="Int. J. Syst. Evol. Microbiol.">
        <title>Complete genome sequence of Corynebacterium casei LMG S-19264T (=DSM 44701T), isolated from a smear-ripened cheese.</title>
        <authorList>
            <consortium name="US DOE Joint Genome Institute (JGI-PGF)"/>
            <person name="Walter F."/>
            <person name="Albersmeier A."/>
            <person name="Kalinowski J."/>
            <person name="Ruckert C."/>
        </authorList>
    </citation>
    <scope>NUCLEOTIDE SEQUENCE</scope>
    <source>
        <strain evidence="3">CGMCC 1.12160</strain>
    </source>
</reference>
<proteinExistence type="predicted"/>
<protein>
    <recommendedName>
        <fullName evidence="2">THUMP-like domain-containing protein</fullName>
    </recommendedName>
</protein>
<sequence length="430" mass="44910">MTVNLPSDNGPVTDDDPAPPGPGGTAALMARLAAPEGRALLASLPRYDEGQVIALSARLRAEGVDPALVSAALTQSRLRARARDRLGPLADTLLLTTDGLEQATRTAVAERHAQRFVEAGVQHVWDLGSGLGLDALALARAGLAVTAVERDETVAVAAAANLAPYPRARVVQADATTVEVPPGDGAWLDPARRRPGVADARGRTRRLFRLSELTPSWEHVRAVGRTARATGAKLSPGFSAADLPTGAEAEWVSVDGEVVECVVWWGGAVRRPGVSAVVGAGGSWVTVRPAAAPPEPLTAQDQVGPWLAEPDRAVLAAGLAPSCAEAVGGRELDADVGYVSAPAPVALPWVRWFAVDEVLPLHAKVVRAWLRERGIARVTLKKRGVPTDPDRFRADLRLRGGRGAAEATLVLTRVAGTPSAIVVRPAAPGR</sequence>
<dbReference type="EMBL" id="BMEM01000002">
    <property type="protein sequence ID" value="GGF51802.1"/>
    <property type="molecule type" value="Genomic_DNA"/>
</dbReference>
<dbReference type="InterPro" id="IPR029063">
    <property type="entry name" value="SAM-dependent_MTases_sf"/>
</dbReference>
<name>A0A917F4H5_9MICO</name>
<keyword evidence="4" id="KW-1185">Reference proteome</keyword>
<dbReference type="Pfam" id="PF18096">
    <property type="entry name" value="Thump_like"/>
    <property type="match status" value="1"/>
</dbReference>
<evidence type="ECO:0000259" key="2">
    <source>
        <dbReference type="Pfam" id="PF18096"/>
    </source>
</evidence>
<feature type="domain" description="THUMP-like" evidence="2">
    <location>
        <begin position="350"/>
        <end position="425"/>
    </location>
</feature>
<dbReference type="Proteomes" id="UP000605670">
    <property type="component" value="Unassembled WGS sequence"/>
</dbReference>
<evidence type="ECO:0000313" key="4">
    <source>
        <dbReference type="Proteomes" id="UP000605670"/>
    </source>
</evidence>
<evidence type="ECO:0000313" key="3">
    <source>
        <dbReference type="EMBL" id="GGF51802.1"/>
    </source>
</evidence>
<feature type="region of interest" description="Disordered" evidence="1">
    <location>
        <begin position="1"/>
        <end position="24"/>
    </location>
</feature>
<accession>A0A917F4H5</accession>
<reference evidence="3" key="2">
    <citation type="submission" date="2020-09" db="EMBL/GenBank/DDBJ databases">
        <authorList>
            <person name="Sun Q."/>
            <person name="Zhou Y."/>
        </authorList>
    </citation>
    <scope>NUCLEOTIDE SEQUENCE</scope>
    <source>
        <strain evidence="3">CGMCC 1.12160</strain>
    </source>
</reference>
<organism evidence="3 4">
    <name type="scientific">Ornithinimicrobium tianjinense</name>
    <dbReference type="NCBI Taxonomy" id="1195761"/>
    <lineage>
        <taxon>Bacteria</taxon>
        <taxon>Bacillati</taxon>
        <taxon>Actinomycetota</taxon>
        <taxon>Actinomycetes</taxon>
        <taxon>Micrococcales</taxon>
        <taxon>Ornithinimicrobiaceae</taxon>
        <taxon>Ornithinimicrobium</taxon>
    </lineage>
</organism>
<dbReference type="Gene3D" id="3.40.50.150">
    <property type="entry name" value="Vaccinia Virus protein VP39"/>
    <property type="match status" value="1"/>
</dbReference>
<comment type="caution">
    <text evidence="3">The sequence shown here is derived from an EMBL/GenBank/DDBJ whole genome shotgun (WGS) entry which is preliminary data.</text>
</comment>
<dbReference type="SUPFAM" id="SSF53335">
    <property type="entry name" value="S-adenosyl-L-methionine-dependent methyltransferases"/>
    <property type="match status" value="1"/>
</dbReference>
<evidence type="ECO:0000256" key="1">
    <source>
        <dbReference type="SAM" id="MobiDB-lite"/>
    </source>
</evidence>
<dbReference type="InterPro" id="IPR041497">
    <property type="entry name" value="Thump-like"/>
</dbReference>
<gene>
    <name evidence="3" type="ORF">GCM10011366_19570</name>
</gene>